<dbReference type="InterPro" id="IPR050957">
    <property type="entry name" value="BMP_lipoprotein"/>
</dbReference>
<organism evidence="10 11">
    <name type="scientific">Ignavigranum ruoffiae</name>
    <dbReference type="NCBI Taxonomy" id="89093"/>
    <lineage>
        <taxon>Bacteria</taxon>
        <taxon>Bacillati</taxon>
        <taxon>Bacillota</taxon>
        <taxon>Bacilli</taxon>
        <taxon>Lactobacillales</taxon>
        <taxon>Aerococcaceae</taxon>
        <taxon>Ignavigranum</taxon>
    </lineage>
</organism>
<evidence type="ECO:0000256" key="2">
    <source>
        <dbReference type="ARBA" id="ARBA00008610"/>
    </source>
</evidence>
<evidence type="ECO:0000256" key="3">
    <source>
        <dbReference type="ARBA" id="ARBA00022475"/>
    </source>
</evidence>
<dbReference type="InterPro" id="IPR003760">
    <property type="entry name" value="PnrA-like"/>
</dbReference>
<name>A0A1H9F6T1_9LACT</name>
<evidence type="ECO:0000256" key="7">
    <source>
        <dbReference type="SAM" id="MobiDB-lite"/>
    </source>
</evidence>
<keyword evidence="6" id="KW-0449">Lipoprotein</keyword>
<protein>
    <submittedName>
        <fullName evidence="10">Nucleoside-binding protein</fullName>
    </submittedName>
</protein>
<reference evidence="10 11" key="1">
    <citation type="submission" date="2016-10" db="EMBL/GenBank/DDBJ databases">
        <authorList>
            <person name="de Groot N.N."/>
        </authorList>
    </citation>
    <scope>NUCLEOTIDE SEQUENCE [LARGE SCALE GENOMIC DNA]</scope>
    <source>
        <strain evidence="10 11">DSM 15695</strain>
    </source>
</reference>
<evidence type="ECO:0000256" key="6">
    <source>
        <dbReference type="ARBA" id="ARBA00023288"/>
    </source>
</evidence>
<evidence type="ECO:0000259" key="9">
    <source>
        <dbReference type="Pfam" id="PF02608"/>
    </source>
</evidence>
<keyword evidence="5" id="KW-0472">Membrane</keyword>
<dbReference type="InterPro" id="IPR028082">
    <property type="entry name" value="Peripla_BP_I"/>
</dbReference>
<dbReference type="AlphaFoldDB" id="A0A1H9F6T1"/>
<gene>
    <name evidence="10" type="ORF">SAMN04488558_10888</name>
</gene>
<dbReference type="GO" id="GO:0005886">
    <property type="term" value="C:plasma membrane"/>
    <property type="evidence" value="ECO:0007669"/>
    <property type="project" value="UniProtKB-SubCell"/>
</dbReference>
<dbReference type="PANTHER" id="PTHR34296">
    <property type="entry name" value="TRANSCRIPTIONAL ACTIVATOR PROTEIN MED"/>
    <property type="match status" value="1"/>
</dbReference>
<dbReference type="CDD" id="cd06354">
    <property type="entry name" value="PBP1_PrnA-like"/>
    <property type="match status" value="1"/>
</dbReference>
<sequence length="378" mass="40286">MKKALKSFVSLLAVASLLPVSVLAQEAEDFKAIVITDVGGVDDKSFNQGAWEGLKAWGEENGKEEGTDYTYLQSNSDSDYITNLNTAIQGQFDITFAIGFKLAPAIEEMAKQYPDNHFAIVDSVVDLPNVASLTFKDNEAAFLAGVAAAKTTQTKKVGFIGGVEGEVIDRFEAGFVAGVKEVDPEIEIDVKYAGSFNDATKGKTIASAMYANDIDVIFHASGGTGNGLFAEAKDLVKADPERQIWAIGVDLDQSAEGVVDVNGEERNIVLTSTLKNTGAAVKDFSNAMMKDGFKGGVIQSDIANGGVGLAEGQLSEEILKLVEEYKAKIASGELVIPEVPGEELQKGEAKEESKDDESKDEETQAAENQELSEETSAE</sequence>
<keyword evidence="4 8" id="KW-0732">Signal</keyword>
<dbReference type="STRING" id="89093.SAMN04488558_10888"/>
<feature type="chain" id="PRO_5011663428" evidence="8">
    <location>
        <begin position="25"/>
        <end position="378"/>
    </location>
</feature>
<dbReference type="Proteomes" id="UP000198833">
    <property type="component" value="Unassembled WGS sequence"/>
</dbReference>
<evidence type="ECO:0000256" key="8">
    <source>
        <dbReference type="SAM" id="SignalP"/>
    </source>
</evidence>
<dbReference type="RefSeq" id="WP_092572282.1">
    <property type="nucleotide sequence ID" value="NZ_CP096206.2"/>
</dbReference>
<dbReference type="PANTHER" id="PTHR34296:SF2">
    <property type="entry name" value="ABC TRANSPORTER GUANOSINE-BINDING PROTEIN NUPN"/>
    <property type="match status" value="1"/>
</dbReference>
<proteinExistence type="inferred from homology"/>
<keyword evidence="11" id="KW-1185">Reference proteome</keyword>
<dbReference type="EMBL" id="FOEN01000008">
    <property type="protein sequence ID" value="SEQ33579.1"/>
    <property type="molecule type" value="Genomic_DNA"/>
</dbReference>
<feature type="domain" description="ABC transporter substrate-binding protein PnrA-like" evidence="9">
    <location>
        <begin position="31"/>
        <end position="338"/>
    </location>
</feature>
<evidence type="ECO:0000256" key="5">
    <source>
        <dbReference type="ARBA" id="ARBA00023136"/>
    </source>
</evidence>
<feature type="compositionally biased region" description="Acidic residues" evidence="7">
    <location>
        <begin position="358"/>
        <end position="378"/>
    </location>
</feature>
<evidence type="ECO:0000313" key="10">
    <source>
        <dbReference type="EMBL" id="SEQ33579.1"/>
    </source>
</evidence>
<comment type="subcellular location">
    <subcellularLocation>
        <location evidence="1">Cell membrane</location>
        <topology evidence="1">Lipid-anchor</topology>
    </subcellularLocation>
</comment>
<evidence type="ECO:0000256" key="4">
    <source>
        <dbReference type="ARBA" id="ARBA00022729"/>
    </source>
</evidence>
<dbReference type="SUPFAM" id="SSF53822">
    <property type="entry name" value="Periplasmic binding protein-like I"/>
    <property type="match status" value="1"/>
</dbReference>
<dbReference type="OrthoDB" id="9784230at2"/>
<comment type="similarity">
    <text evidence="2">Belongs to the BMP lipoprotein family.</text>
</comment>
<accession>A0A1H9F6T1</accession>
<dbReference type="Pfam" id="PF02608">
    <property type="entry name" value="Bmp"/>
    <property type="match status" value="1"/>
</dbReference>
<feature type="region of interest" description="Disordered" evidence="7">
    <location>
        <begin position="337"/>
        <end position="378"/>
    </location>
</feature>
<feature type="signal peptide" evidence="8">
    <location>
        <begin position="1"/>
        <end position="24"/>
    </location>
</feature>
<dbReference type="Gene3D" id="3.40.50.2300">
    <property type="match status" value="2"/>
</dbReference>
<evidence type="ECO:0000313" key="11">
    <source>
        <dbReference type="Proteomes" id="UP000198833"/>
    </source>
</evidence>
<evidence type="ECO:0000256" key="1">
    <source>
        <dbReference type="ARBA" id="ARBA00004193"/>
    </source>
</evidence>
<keyword evidence="3" id="KW-1003">Cell membrane</keyword>
<feature type="compositionally biased region" description="Basic and acidic residues" evidence="7">
    <location>
        <begin position="343"/>
        <end position="357"/>
    </location>
</feature>